<dbReference type="EMBL" id="FQZO01000002">
    <property type="protein sequence ID" value="SHI84515.1"/>
    <property type="molecule type" value="Genomic_DNA"/>
</dbReference>
<dbReference type="STRING" id="1121298.SAMN05444401_1566"/>
<dbReference type="GO" id="GO:0004553">
    <property type="term" value="F:hydrolase activity, hydrolyzing O-glycosyl compounds"/>
    <property type="evidence" value="ECO:0007669"/>
    <property type="project" value="InterPro"/>
</dbReference>
<dbReference type="PANTHER" id="PTHR39160">
    <property type="entry name" value="CELL WALL-BINDING PROTEIN YOCH"/>
    <property type="match status" value="1"/>
</dbReference>
<keyword evidence="2" id="KW-1133">Transmembrane helix</keyword>
<evidence type="ECO:0000256" key="2">
    <source>
        <dbReference type="SAM" id="Phobius"/>
    </source>
</evidence>
<evidence type="ECO:0000313" key="4">
    <source>
        <dbReference type="EMBL" id="SHI84515.1"/>
    </source>
</evidence>
<dbReference type="AlphaFoldDB" id="A0A1M6EGC0"/>
<accession>A0A1M6EGC0</accession>
<dbReference type="InterPro" id="IPR036908">
    <property type="entry name" value="RlpA-like_sf"/>
</dbReference>
<dbReference type="Gene3D" id="2.40.40.10">
    <property type="entry name" value="RlpA-like domain"/>
    <property type="match status" value="1"/>
</dbReference>
<feature type="transmembrane region" description="Helical" evidence="2">
    <location>
        <begin position="12"/>
        <end position="34"/>
    </location>
</feature>
<dbReference type="PANTHER" id="PTHR39160:SF4">
    <property type="entry name" value="RESUSCITATION-PROMOTING FACTOR RPFB"/>
    <property type="match status" value="1"/>
</dbReference>
<evidence type="ECO:0000259" key="3">
    <source>
        <dbReference type="PROSITE" id="PS51109"/>
    </source>
</evidence>
<dbReference type="InterPro" id="IPR011098">
    <property type="entry name" value="G5_dom"/>
</dbReference>
<dbReference type="InterPro" id="IPR051933">
    <property type="entry name" value="Resuscitation_pf_RpfB"/>
</dbReference>
<feature type="domain" description="G5" evidence="3">
    <location>
        <begin position="148"/>
        <end position="228"/>
    </location>
</feature>
<sequence>MEKLKIYFKKYLFNGPKATFILALVAVTLVLLIYNMRKTIAVNIDGEEKTIVTYKRTVAGALQDNGIVLGPKDKIQPGIEAELKDKEKVFIKRAVNVSLAVDGKELDILANEDSLKDLLQAEGISLQEEDKIEPAVDTPLKEGMKVVITRVNTQFVKANAPIDFATEVKKDDELEKGNSKVLQEGVPGEKEITTKVVYENGREISRDIVEEKVVKEPVTKVVSEGAMTVVAMSRGGVPVKVKPNGAPLGSNVLTVKATAYWAGDDGGARTATGVKPVRIPEGWSTIAVDPRIIPLGTRVFVEGYGYAIAQDTGGAIKGNRIDVFLNSHSECYSWGVRTVKVHILAK</sequence>
<keyword evidence="5" id="KW-1185">Reference proteome</keyword>
<dbReference type="InterPro" id="IPR010611">
    <property type="entry name" value="3D_dom"/>
</dbReference>
<dbReference type="Pfam" id="PF06725">
    <property type="entry name" value="3D"/>
    <property type="match status" value="1"/>
</dbReference>
<dbReference type="InterPro" id="IPR007137">
    <property type="entry name" value="DUF348"/>
</dbReference>
<dbReference type="PROSITE" id="PS51109">
    <property type="entry name" value="G5"/>
    <property type="match status" value="1"/>
</dbReference>
<reference evidence="4 5" key="1">
    <citation type="submission" date="2016-11" db="EMBL/GenBank/DDBJ databases">
        <authorList>
            <person name="Jaros S."/>
            <person name="Januszkiewicz K."/>
            <person name="Wedrychowicz H."/>
        </authorList>
    </citation>
    <scope>NUCLEOTIDE SEQUENCE [LARGE SCALE GENOMIC DNA]</scope>
    <source>
        <strain evidence="4 5">DSM 21864</strain>
    </source>
</reference>
<dbReference type="CDD" id="cd22786">
    <property type="entry name" value="DPBB_YuiC-like"/>
    <property type="match status" value="1"/>
</dbReference>
<dbReference type="Gene3D" id="2.20.230.10">
    <property type="entry name" value="Resuscitation-promoting factor rpfb"/>
    <property type="match status" value="1"/>
</dbReference>
<dbReference type="GO" id="GO:0019867">
    <property type="term" value="C:outer membrane"/>
    <property type="evidence" value="ECO:0007669"/>
    <property type="project" value="InterPro"/>
</dbReference>
<name>A0A1M6EGC0_9CLOT</name>
<dbReference type="RefSeq" id="WP_073005284.1">
    <property type="nucleotide sequence ID" value="NZ_FQZO01000002.1"/>
</dbReference>
<dbReference type="GO" id="GO:0009254">
    <property type="term" value="P:peptidoglycan turnover"/>
    <property type="evidence" value="ECO:0007669"/>
    <property type="project" value="InterPro"/>
</dbReference>
<protein>
    <recommendedName>
        <fullName evidence="3">G5 domain-containing protein</fullName>
    </recommendedName>
</protein>
<dbReference type="Pfam" id="PF03990">
    <property type="entry name" value="DUF348"/>
    <property type="match status" value="2"/>
</dbReference>
<keyword evidence="2" id="KW-0472">Membrane</keyword>
<dbReference type="Pfam" id="PF07501">
    <property type="entry name" value="G5"/>
    <property type="match status" value="1"/>
</dbReference>
<proteinExistence type="predicted"/>
<gene>
    <name evidence="4" type="ORF">SAMN05444401_1566</name>
</gene>
<evidence type="ECO:0000313" key="5">
    <source>
        <dbReference type="Proteomes" id="UP000184080"/>
    </source>
</evidence>
<evidence type="ECO:0000256" key="1">
    <source>
        <dbReference type="ARBA" id="ARBA00022729"/>
    </source>
</evidence>
<keyword evidence="1" id="KW-0732">Signal</keyword>
<dbReference type="SMART" id="SM01208">
    <property type="entry name" value="G5"/>
    <property type="match status" value="1"/>
</dbReference>
<dbReference type="Proteomes" id="UP000184080">
    <property type="component" value="Unassembled WGS sequence"/>
</dbReference>
<keyword evidence="2" id="KW-0812">Transmembrane</keyword>
<dbReference type="SUPFAM" id="SSF50685">
    <property type="entry name" value="Barwin-like endoglucanases"/>
    <property type="match status" value="1"/>
</dbReference>
<organism evidence="4 5">
    <name type="scientific">Clostridium amylolyticum</name>
    <dbReference type="NCBI Taxonomy" id="1121298"/>
    <lineage>
        <taxon>Bacteria</taxon>
        <taxon>Bacillati</taxon>
        <taxon>Bacillota</taxon>
        <taxon>Clostridia</taxon>
        <taxon>Eubacteriales</taxon>
        <taxon>Clostridiaceae</taxon>
        <taxon>Clostridium</taxon>
    </lineage>
</organism>